<accession>A0A9D1FES0</accession>
<name>A0A9D1FES0_9FIRM</name>
<protein>
    <submittedName>
        <fullName evidence="2">Uroporphyrinogen-III synthase</fullName>
    </submittedName>
</protein>
<evidence type="ECO:0000313" key="3">
    <source>
        <dbReference type="Proteomes" id="UP000824001"/>
    </source>
</evidence>
<proteinExistence type="predicted"/>
<dbReference type="GO" id="GO:0004852">
    <property type="term" value="F:uroporphyrinogen-III synthase activity"/>
    <property type="evidence" value="ECO:0007669"/>
    <property type="project" value="InterPro"/>
</dbReference>
<feature type="non-terminal residue" evidence="2">
    <location>
        <position position="1"/>
    </location>
</feature>
<dbReference type="Gene3D" id="3.40.50.10090">
    <property type="match status" value="1"/>
</dbReference>
<evidence type="ECO:0000313" key="2">
    <source>
        <dbReference type="EMBL" id="HIS67722.1"/>
    </source>
</evidence>
<evidence type="ECO:0000259" key="1">
    <source>
        <dbReference type="Pfam" id="PF02602"/>
    </source>
</evidence>
<dbReference type="SUPFAM" id="SSF69618">
    <property type="entry name" value="HemD-like"/>
    <property type="match status" value="1"/>
</dbReference>
<sequence>ERLPERCSVALYRSDMGEAALAAALSARFELRDIRAYTAAPGDYAAPRTLVEAASAFAFTSAAGARAALERLAPLPEGVLLAALGAPTARALAQAGGRLITAAEPSARALAEAIAENIM</sequence>
<dbReference type="InterPro" id="IPR003754">
    <property type="entry name" value="4pyrrol_synth_uPrphyn_synth"/>
</dbReference>
<reference evidence="2" key="1">
    <citation type="submission" date="2020-10" db="EMBL/GenBank/DDBJ databases">
        <authorList>
            <person name="Gilroy R."/>
        </authorList>
    </citation>
    <scope>NUCLEOTIDE SEQUENCE</scope>
    <source>
        <strain evidence="2">ChiHjej10B9-9673</strain>
    </source>
</reference>
<reference evidence="2" key="2">
    <citation type="journal article" date="2021" name="PeerJ">
        <title>Extensive microbial diversity within the chicken gut microbiome revealed by metagenomics and culture.</title>
        <authorList>
            <person name="Gilroy R."/>
            <person name="Ravi A."/>
            <person name="Getino M."/>
            <person name="Pursley I."/>
            <person name="Horton D.L."/>
            <person name="Alikhan N.F."/>
            <person name="Baker D."/>
            <person name="Gharbi K."/>
            <person name="Hall N."/>
            <person name="Watson M."/>
            <person name="Adriaenssens E.M."/>
            <person name="Foster-Nyarko E."/>
            <person name="Jarju S."/>
            <person name="Secka A."/>
            <person name="Antonio M."/>
            <person name="Oren A."/>
            <person name="Chaudhuri R.R."/>
            <person name="La Ragione R."/>
            <person name="Hildebrand F."/>
            <person name="Pallen M.J."/>
        </authorList>
    </citation>
    <scope>NUCLEOTIDE SEQUENCE</scope>
    <source>
        <strain evidence="2">ChiHjej10B9-9673</strain>
    </source>
</reference>
<comment type="caution">
    <text evidence="2">The sequence shown here is derived from an EMBL/GenBank/DDBJ whole genome shotgun (WGS) entry which is preliminary data.</text>
</comment>
<dbReference type="AlphaFoldDB" id="A0A9D1FES0"/>
<organism evidence="2 3">
    <name type="scientific">Candidatus Scatomorpha merdipullorum</name>
    <dbReference type="NCBI Taxonomy" id="2840927"/>
    <lineage>
        <taxon>Bacteria</taxon>
        <taxon>Bacillati</taxon>
        <taxon>Bacillota</taxon>
        <taxon>Clostridia</taxon>
        <taxon>Eubacteriales</taxon>
        <taxon>Candidatus Scatomorpha</taxon>
    </lineage>
</organism>
<dbReference type="EMBL" id="DVJK01000264">
    <property type="protein sequence ID" value="HIS67722.1"/>
    <property type="molecule type" value="Genomic_DNA"/>
</dbReference>
<feature type="domain" description="Tetrapyrrole biosynthesis uroporphyrinogen III synthase" evidence="1">
    <location>
        <begin position="5"/>
        <end position="111"/>
    </location>
</feature>
<dbReference type="GO" id="GO:0033014">
    <property type="term" value="P:tetrapyrrole biosynthetic process"/>
    <property type="evidence" value="ECO:0007669"/>
    <property type="project" value="InterPro"/>
</dbReference>
<dbReference type="InterPro" id="IPR036108">
    <property type="entry name" value="4pyrrol_syn_uPrphyn_synt_sf"/>
</dbReference>
<gene>
    <name evidence="2" type="ORF">IAC18_09170</name>
</gene>
<dbReference type="Pfam" id="PF02602">
    <property type="entry name" value="HEM4"/>
    <property type="match status" value="1"/>
</dbReference>
<dbReference type="Proteomes" id="UP000824001">
    <property type="component" value="Unassembled WGS sequence"/>
</dbReference>